<dbReference type="AlphaFoldDB" id="A0A8X6TSV9"/>
<comment type="caution">
    <text evidence="1">The sequence shown here is derived from an EMBL/GenBank/DDBJ whole genome shotgun (WGS) entry which is preliminary data.</text>
</comment>
<proteinExistence type="predicted"/>
<reference evidence="1" key="1">
    <citation type="submission" date="2020-08" db="EMBL/GenBank/DDBJ databases">
        <title>Multicomponent nature underlies the extraordinary mechanical properties of spider dragline silk.</title>
        <authorList>
            <person name="Kono N."/>
            <person name="Nakamura H."/>
            <person name="Mori M."/>
            <person name="Yoshida Y."/>
            <person name="Ohtoshi R."/>
            <person name="Malay A.D."/>
            <person name="Moran D.A.P."/>
            <person name="Tomita M."/>
            <person name="Numata K."/>
            <person name="Arakawa K."/>
        </authorList>
    </citation>
    <scope>NUCLEOTIDE SEQUENCE</scope>
</reference>
<keyword evidence="2" id="KW-1185">Reference proteome</keyword>
<gene>
    <name evidence="1" type="ORF">NPIL_144411</name>
</gene>
<name>A0A8X6TSV9_NEPPI</name>
<sequence length="67" mass="7539">MGSEVLTDSSVMDLKYLITGSPSFDEEFCADHFRKTEFQSPVNVVETPDTMVEPKEALADFKKTDPH</sequence>
<protein>
    <submittedName>
        <fullName evidence="1">Uncharacterized protein</fullName>
    </submittedName>
</protein>
<accession>A0A8X6TSV9</accession>
<dbReference type="EMBL" id="BMAW01017181">
    <property type="protein sequence ID" value="GFT52491.1"/>
    <property type="molecule type" value="Genomic_DNA"/>
</dbReference>
<organism evidence="1 2">
    <name type="scientific">Nephila pilipes</name>
    <name type="common">Giant wood spider</name>
    <name type="synonym">Nephila maculata</name>
    <dbReference type="NCBI Taxonomy" id="299642"/>
    <lineage>
        <taxon>Eukaryota</taxon>
        <taxon>Metazoa</taxon>
        <taxon>Ecdysozoa</taxon>
        <taxon>Arthropoda</taxon>
        <taxon>Chelicerata</taxon>
        <taxon>Arachnida</taxon>
        <taxon>Araneae</taxon>
        <taxon>Araneomorphae</taxon>
        <taxon>Entelegynae</taxon>
        <taxon>Araneoidea</taxon>
        <taxon>Nephilidae</taxon>
        <taxon>Nephila</taxon>
    </lineage>
</organism>
<dbReference type="Proteomes" id="UP000887013">
    <property type="component" value="Unassembled WGS sequence"/>
</dbReference>
<evidence type="ECO:0000313" key="2">
    <source>
        <dbReference type="Proteomes" id="UP000887013"/>
    </source>
</evidence>
<evidence type="ECO:0000313" key="1">
    <source>
        <dbReference type="EMBL" id="GFT52491.1"/>
    </source>
</evidence>